<dbReference type="InterPro" id="IPR005302">
    <property type="entry name" value="MoCF_Sase_C"/>
</dbReference>
<proteinExistence type="predicted"/>
<feature type="domain" description="MOSC" evidence="1">
    <location>
        <begin position="28"/>
        <end position="165"/>
    </location>
</feature>
<gene>
    <name evidence="2" type="ORF">CJD38_10765</name>
</gene>
<dbReference type="EMBL" id="QANS01000003">
    <property type="protein sequence ID" value="PTU31770.1"/>
    <property type="molecule type" value="Genomic_DNA"/>
</dbReference>
<dbReference type="PANTHER" id="PTHR30212">
    <property type="entry name" value="PROTEIN YIIM"/>
    <property type="match status" value="1"/>
</dbReference>
<dbReference type="InterPro" id="IPR052353">
    <property type="entry name" value="Benzoxazolinone_Detox_Enz"/>
</dbReference>
<reference evidence="2 3" key="1">
    <citation type="submission" date="2018-04" db="EMBL/GenBank/DDBJ databases">
        <title>Novel species isolated from glacier.</title>
        <authorList>
            <person name="Liu Q."/>
            <person name="Xin Y.-H."/>
        </authorList>
    </citation>
    <scope>NUCLEOTIDE SEQUENCE [LARGE SCALE GENOMIC DNA]</scope>
    <source>
        <strain evidence="2 3">GT1R17</strain>
    </source>
</reference>
<dbReference type="Pfam" id="PF03473">
    <property type="entry name" value="MOSC"/>
    <property type="match status" value="1"/>
</dbReference>
<evidence type="ECO:0000313" key="3">
    <source>
        <dbReference type="Proteomes" id="UP000244248"/>
    </source>
</evidence>
<protein>
    <submittedName>
        <fullName evidence="2">MOSC domain-containing protein</fullName>
    </submittedName>
</protein>
<dbReference type="SUPFAM" id="SSF50800">
    <property type="entry name" value="PK beta-barrel domain-like"/>
    <property type="match status" value="1"/>
</dbReference>
<dbReference type="RefSeq" id="WP_107940324.1">
    <property type="nucleotide sequence ID" value="NZ_QANS01000003.1"/>
</dbReference>
<dbReference type="GO" id="GO:0030151">
    <property type="term" value="F:molybdenum ion binding"/>
    <property type="evidence" value="ECO:0007669"/>
    <property type="project" value="InterPro"/>
</dbReference>
<comment type="caution">
    <text evidence="2">The sequence shown here is derived from an EMBL/GenBank/DDBJ whole genome shotgun (WGS) entry which is preliminary data.</text>
</comment>
<dbReference type="PANTHER" id="PTHR30212:SF2">
    <property type="entry name" value="PROTEIN YIIM"/>
    <property type="match status" value="1"/>
</dbReference>
<dbReference type="OrthoDB" id="9786134at2"/>
<accession>A0A2T5MGT5</accession>
<dbReference type="PROSITE" id="PS51340">
    <property type="entry name" value="MOSC"/>
    <property type="match status" value="1"/>
</dbReference>
<evidence type="ECO:0000313" key="2">
    <source>
        <dbReference type="EMBL" id="PTU31770.1"/>
    </source>
</evidence>
<dbReference type="GO" id="GO:0030170">
    <property type="term" value="F:pyridoxal phosphate binding"/>
    <property type="evidence" value="ECO:0007669"/>
    <property type="project" value="InterPro"/>
</dbReference>
<name>A0A2T5MGT5_9GAMM</name>
<dbReference type="Gene3D" id="2.40.33.20">
    <property type="entry name" value="PK beta-barrel domain-like"/>
    <property type="match status" value="1"/>
</dbReference>
<dbReference type="AlphaFoldDB" id="A0A2T5MGT5"/>
<organism evidence="2 3">
    <name type="scientific">Stenotrophobium rhamnosiphilum</name>
    <dbReference type="NCBI Taxonomy" id="2029166"/>
    <lineage>
        <taxon>Bacteria</taxon>
        <taxon>Pseudomonadati</taxon>
        <taxon>Pseudomonadota</taxon>
        <taxon>Gammaproteobacteria</taxon>
        <taxon>Nevskiales</taxon>
        <taxon>Nevskiaceae</taxon>
        <taxon>Stenotrophobium</taxon>
    </lineage>
</organism>
<keyword evidence="3" id="KW-1185">Reference proteome</keyword>
<sequence>MDTPVIAFFAGTVGPMPGDGRPTGIFKLPVDGPVQIGIEGLIKDAQADRRVHGGPEKAVHHFPLENHRRLAAEFDEQAAGFVSGGMGENISTEGMTEGDVCIGDIYTVGSVRLQVSQPRSPCWKIDAKFDREGITRFVALHGIAGWYYRVLQTGSAEAGDVLKLVERNDNPFSLSDWWTLSRAPRVPLDVLQRLADTPGLTPAYREKVLQRIDWLRRNAPG</sequence>
<dbReference type="GO" id="GO:0003824">
    <property type="term" value="F:catalytic activity"/>
    <property type="evidence" value="ECO:0007669"/>
    <property type="project" value="InterPro"/>
</dbReference>
<dbReference type="Proteomes" id="UP000244248">
    <property type="component" value="Unassembled WGS sequence"/>
</dbReference>
<evidence type="ECO:0000259" key="1">
    <source>
        <dbReference type="PROSITE" id="PS51340"/>
    </source>
</evidence>
<dbReference type="InterPro" id="IPR011037">
    <property type="entry name" value="Pyrv_Knase-like_insert_dom_sf"/>
</dbReference>